<dbReference type="AlphaFoldDB" id="A0BHQ8"/>
<dbReference type="OrthoDB" id="307672at2759"/>
<name>A0BHQ8_PARTE</name>
<feature type="domain" description="DUSP" evidence="1">
    <location>
        <begin position="1"/>
        <end position="123"/>
    </location>
</feature>
<dbReference type="PROSITE" id="PS51283">
    <property type="entry name" value="DUSP"/>
    <property type="match status" value="1"/>
</dbReference>
<proteinExistence type="predicted"/>
<accession>A0BHQ8</accession>
<dbReference type="InterPro" id="IPR006615">
    <property type="entry name" value="Pept_C19_DUSP"/>
</dbReference>
<reference evidence="2 3" key="1">
    <citation type="journal article" date="2006" name="Nature">
        <title>Global trends of whole-genome duplications revealed by the ciliate Paramecium tetraurelia.</title>
        <authorList>
            <consortium name="Genoscope"/>
            <person name="Aury J.-M."/>
            <person name="Jaillon O."/>
            <person name="Duret L."/>
            <person name="Noel B."/>
            <person name="Jubin C."/>
            <person name="Porcel B.M."/>
            <person name="Segurens B."/>
            <person name="Daubin V."/>
            <person name="Anthouard V."/>
            <person name="Aiach N."/>
            <person name="Arnaiz O."/>
            <person name="Billaut A."/>
            <person name="Beisson J."/>
            <person name="Blanc I."/>
            <person name="Bouhouche K."/>
            <person name="Camara F."/>
            <person name="Duharcourt S."/>
            <person name="Guigo R."/>
            <person name="Gogendeau D."/>
            <person name="Katinka M."/>
            <person name="Keller A.-M."/>
            <person name="Kissmehl R."/>
            <person name="Klotz C."/>
            <person name="Koll F."/>
            <person name="Le Moue A."/>
            <person name="Lepere C."/>
            <person name="Malinsky S."/>
            <person name="Nowacki M."/>
            <person name="Nowak J.K."/>
            <person name="Plattner H."/>
            <person name="Poulain J."/>
            <person name="Ruiz F."/>
            <person name="Serrano V."/>
            <person name="Zagulski M."/>
            <person name="Dessen P."/>
            <person name="Betermier M."/>
            <person name="Weissenbach J."/>
            <person name="Scarpelli C."/>
            <person name="Schachter V."/>
            <person name="Sperling L."/>
            <person name="Meyer E."/>
            <person name="Cohen J."/>
            <person name="Wincker P."/>
        </authorList>
    </citation>
    <scope>NUCLEOTIDE SEQUENCE [LARGE SCALE GENOMIC DNA]</scope>
    <source>
        <strain evidence="2 3">Stock d4-2</strain>
    </source>
</reference>
<gene>
    <name evidence="2" type="ORF">GSPATT00029111001</name>
</gene>
<dbReference type="HOGENOM" id="CLU_925786_0_0_1"/>
<sequence>MFDNQFSKGFYSVNSTIQEGYAYAISSKWFRNFKTLLMNPNGVDISKIGSIQNHNIYDTIYEIDPKLDGFLIPEQYKINFHRVFKLIPGLIYCQDYEIVSIDVWKFLKMYYNADYEVIVFVTKVLPGLKNYSFCDNLEEGLCVCNEIFYLVLVIVELDDKSKLLAIKMPACPWMDLNKFRTFLFSNTEYELDWQKFINHGHLYYDGKKVPFKGNKLLKDMGITKETQIILSCPNLTFEDIEEEIETDGEEQQVQQDLHTKQEFLEILEQNMKHQSNELILKSQQEIQQSLEQNDFFQV</sequence>
<dbReference type="GO" id="GO:0004843">
    <property type="term" value="F:cysteine-type deubiquitinase activity"/>
    <property type="evidence" value="ECO:0007669"/>
    <property type="project" value="InterPro"/>
</dbReference>
<dbReference type="KEGG" id="ptm:GSPATT00029111001"/>
<keyword evidence="3" id="KW-1185">Reference proteome</keyword>
<organism evidence="2 3">
    <name type="scientific">Paramecium tetraurelia</name>
    <dbReference type="NCBI Taxonomy" id="5888"/>
    <lineage>
        <taxon>Eukaryota</taxon>
        <taxon>Sar</taxon>
        <taxon>Alveolata</taxon>
        <taxon>Ciliophora</taxon>
        <taxon>Intramacronucleata</taxon>
        <taxon>Oligohymenophorea</taxon>
        <taxon>Peniculida</taxon>
        <taxon>Parameciidae</taxon>
        <taxon>Paramecium</taxon>
    </lineage>
</organism>
<dbReference type="Gene3D" id="3.30.2230.10">
    <property type="entry name" value="DUSP-like"/>
    <property type="match status" value="1"/>
</dbReference>
<evidence type="ECO:0000313" key="3">
    <source>
        <dbReference type="Proteomes" id="UP000000600"/>
    </source>
</evidence>
<dbReference type="OMA" id="KFINHGH"/>
<evidence type="ECO:0000259" key="1">
    <source>
        <dbReference type="PROSITE" id="PS51283"/>
    </source>
</evidence>
<protein>
    <recommendedName>
        <fullName evidence="1">DUSP domain-containing protein</fullName>
    </recommendedName>
</protein>
<dbReference type="SUPFAM" id="SSF143791">
    <property type="entry name" value="DUSP-like"/>
    <property type="match status" value="1"/>
</dbReference>
<dbReference type="Pfam" id="PF06337">
    <property type="entry name" value="DUSP"/>
    <property type="match status" value="1"/>
</dbReference>
<dbReference type="EMBL" id="CT867995">
    <property type="protein sequence ID" value="CAK58075.1"/>
    <property type="molecule type" value="Genomic_DNA"/>
</dbReference>
<dbReference type="RefSeq" id="XP_001425473.1">
    <property type="nucleotide sequence ID" value="XM_001425436.1"/>
</dbReference>
<dbReference type="InParanoid" id="A0BHQ8"/>
<dbReference type="GeneID" id="5011257"/>
<evidence type="ECO:0000313" key="2">
    <source>
        <dbReference type="EMBL" id="CAK58075.1"/>
    </source>
</evidence>
<dbReference type="InterPro" id="IPR035927">
    <property type="entry name" value="DUSP-like_sf"/>
</dbReference>
<dbReference type="Proteomes" id="UP000000600">
    <property type="component" value="Unassembled WGS sequence"/>
</dbReference>